<proteinExistence type="inferred from homology"/>
<dbReference type="Proteomes" id="UP000631114">
    <property type="component" value="Unassembled WGS sequence"/>
</dbReference>
<evidence type="ECO:0000313" key="5">
    <source>
        <dbReference type="Proteomes" id="UP000631114"/>
    </source>
</evidence>
<comment type="caution">
    <text evidence="4">The sequence shown here is derived from an EMBL/GenBank/DDBJ whole genome shotgun (WGS) entry which is preliminary data.</text>
</comment>
<dbReference type="GO" id="GO:0051301">
    <property type="term" value="P:cell division"/>
    <property type="evidence" value="ECO:0007669"/>
    <property type="project" value="UniProtKB-KW"/>
</dbReference>
<reference evidence="4 5" key="1">
    <citation type="submission" date="2020-10" db="EMBL/GenBank/DDBJ databases">
        <title>The Coptis chinensis genome and diversification of protoberbering-type alkaloids.</title>
        <authorList>
            <person name="Wang B."/>
            <person name="Shu S."/>
            <person name="Song C."/>
            <person name="Liu Y."/>
        </authorList>
    </citation>
    <scope>NUCLEOTIDE SEQUENCE [LARGE SCALE GENOMIC DNA]</scope>
    <source>
        <strain evidence="4">HL-2020</strain>
        <tissue evidence="4">Leaf</tissue>
    </source>
</reference>
<dbReference type="PANTHER" id="PTHR15615:SF108">
    <property type="entry name" value="PROTEIN CNPPD1"/>
    <property type="match status" value="1"/>
</dbReference>
<protein>
    <recommendedName>
        <fullName evidence="6">Cyclin</fullName>
    </recommendedName>
</protein>
<evidence type="ECO:0000256" key="2">
    <source>
        <dbReference type="ARBA" id="ARBA00022618"/>
    </source>
</evidence>
<gene>
    <name evidence="4" type="ORF">IFM89_025095</name>
</gene>
<evidence type="ECO:0008006" key="6">
    <source>
        <dbReference type="Google" id="ProtNLM"/>
    </source>
</evidence>
<dbReference type="SUPFAM" id="SSF47954">
    <property type="entry name" value="Cyclin-like"/>
    <property type="match status" value="1"/>
</dbReference>
<keyword evidence="2" id="KW-0132">Cell division</keyword>
<organism evidence="4 5">
    <name type="scientific">Coptis chinensis</name>
    <dbReference type="NCBI Taxonomy" id="261450"/>
    <lineage>
        <taxon>Eukaryota</taxon>
        <taxon>Viridiplantae</taxon>
        <taxon>Streptophyta</taxon>
        <taxon>Embryophyta</taxon>
        <taxon>Tracheophyta</taxon>
        <taxon>Spermatophyta</taxon>
        <taxon>Magnoliopsida</taxon>
        <taxon>Ranunculales</taxon>
        <taxon>Ranunculaceae</taxon>
        <taxon>Coptidoideae</taxon>
        <taxon>Coptis</taxon>
    </lineage>
</organism>
<dbReference type="OrthoDB" id="337735at2759"/>
<name>A0A835HVD7_9MAGN</name>
<dbReference type="Gene3D" id="1.10.472.10">
    <property type="entry name" value="Cyclin-like"/>
    <property type="match status" value="1"/>
</dbReference>
<evidence type="ECO:0000256" key="1">
    <source>
        <dbReference type="ARBA" id="ARBA00007215"/>
    </source>
</evidence>
<comment type="similarity">
    <text evidence="1">Belongs to the cyclin family. Cyclin U/P subfamily.</text>
</comment>
<dbReference type="InterPro" id="IPR013922">
    <property type="entry name" value="Cyclin_PHO80-like"/>
</dbReference>
<dbReference type="InterPro" id="IPR036915">
    <property type="entry name" value="Cyclin-like_sf"/>
</dbReference>
<evidence type="ECO:0000313" key="4">
    <source>
        <dbReference type="EMBL" id="KAF9606406.1"/>
    </source>
</evidence>
<accession>A0A835HVD7</accession>
<dbReference type="GO" id="GO:0019901">
    <property type="term" value="F:protein kinase binding"/>
    <property type="evidence" value="ECO:0007669"/>
    <property type="project" value="InterPro"/>
</dbReference>
<dbReference type="EMBL" id="JADFTS010000005">
    <property type="protein sequence ID" value="KAF9606406.1"/>
    <property type="molecule type" value="Genomic_DNA"/>
</dbReference>
<keyword evidence="5" id="KW-1185">Reference proteome</keyword>
<dbReference type="Pfam" id="PF08613">
    <property type="entry name" value="Cyclin"/>
    <property type="match status" value="1"/>
</dbReference>
<evidence type="ECO:0000256" key="3">
    <source>
        <dbReference type="ARBA" id="ARBA00023306"/>
    </source>
</evidence>
<keyword evidence="3" id="KW-0131">Cell cycle</keyword>
<dbReference type="AlphaFoldDB" id="A0A835HVD7"/>
<dbReference type="PANTHER" id="PTHR15615">
    <property type="match status" value="1"/>
</dbReference>
<sequence length="276" mass="31479">MSTPLLALCRLFNEQTTVHTFFSRNYKPLDNSLAYPYTSDVMLLWVRKLNIEMASFVLENEAASSELYLALGLKEKRQGVSGSPRVLSLISSLLEKSVQRNDSLLESGKKKDVVTIFHGLRAPTLSIRQYVDRIFKYASCSPSCFIVANIYIGRFLERTKVHLSSLNVHRILITSMMVAAKFIDDAFFNNAYYARVGGVSTAEMNRLEIKFLFSLDFRLQVSVDTFQQHCLRLEKETSQGYQIERSIQVCRLKEGWQNVEEANCTVNIQRLSCGTV</sequence>